<dbReference type="GeneID" id="101854933"/>
<keyword evidence="2" id="KW-1185">Reference proteome</keyword>
<keyword evidence="1" id="KW-1133">Transmembrane helix</keyword>
<name>A0ABM0ZV88_APLCA</name>
<accession>A0ABM0ZV88</accession>
<dbReference type="InterPro" id="IPR026749">
    <property type="entry name" value="Tmem135"/>
</dbReference>
<dbReference type="Proteomes" id="UP000694888">
    <property type="component" value="Unplaced"/>
</dbReference>
<dbReference type="RefSeq" id="XP_012935165.1">
    <property type="nucleotide sequence ID" value="XM_013079711.2"/>
</dbReference>
<feature type="transmembrane region" description="Helical" evidence="1">
    <location>
        <begin position="138"/>
        <end position="155"/>
    </location>
</feature>
<evidence type="ECO:0000256" key="1">
    <source>
        <dbReference type="SAM" id="Phobius"/>
    </source>
</evidence>
<proteinExistence type="predicted"/>
<feature type="transmembrane region" description="Helical" evidence="1">
    <location>
        <begin position="308"/>
        <end position="329"/>
    </location>
</feature>
<dbReference type="PANTHER" id="PTHR12459">
    <property type="entry name" value="TRANSMEMBRANE PROTEIN 135-RELATED"/>
    <property type="match status" value="1"/>
</dbReference>
<dbReference type="PANTHER" id="PTHR12459:SF6">
    <property type="entry name" value="GB|AAD46013.1"/>
    <property type="match status" value="1"/>
</dbReference>
<evidence type="ECO:0000313" key="2">
    <source>
        <dbReference type="Proteomes" id="UP000694888"/>
    </source>
</evidence>
<gene>
    <name evidence="3" type="primary">LOC101854933</name>
</gene>
<feature type="transmembrane region" description="Helical" evidence="1">
    <location>
        <begin position="341"/>
        <end position="360"/>
    </location>
</feature>
<protein>
    <submittedName>
        <fullName evidence="3">Uncharacterized protein LOC101854933</fullName>
    </submittedName>
</protein>
<evidence type="ECO:0000313" key="3">
    <source>
        <dbReference type="RefSeq" id="XP_012935165.1"/>
    </source>
</evidence>
<keyword evidence="1" id="KW-0812">Transmembrane</keyword>
<keyword evidence="1" id="KW-0472">Membrane</keyword>
<reference evidence="3" key="1">
    <citation type="submission" date="2025-08" db="UniProtKB">
        <authorList>
            <consortium name="RefSeq"/>
        </authorList>
    </citation>
    <scope>IDENTIFICATION</scope>
</reference>
<organism evidence="2 3">
    <name type="scientific">Aplysia californica</name>
    <name type="common">California sea hare</name>
    <dbReference type="NCBI Taxonomy" id="6500"/>
    <lineage>
        <taxon>Eukaryota</taxon>
        <taxon>Metazoa</taxon>
        <taxon>Spiralia</taxon>
        <taxon>Lophotrochozoa</taxon>
        <taxon>Mollusca</taxon>
        <taxon>Gastropoda</taxon>
        <taxon>Heterobranchia</taxon>
        <taxon>Euthyneura</taxon>
        <taxon>Tectipleura</taxon>
        <taxon>Aplysiida</taxon>
        <taxon>Aplysioidea</taxon>
        <taxon>Aplysiidae</taxon>
        <taxon>Aplysia</taxon>
    </lineage>
</organism>
<sequence>MGDTSRKSRDHVEAKTRKDEQILPENGYRLPKAVTPATVSQLEDGGKGSGINKTFLAKLLRDFLRRFMRGGSFGVGLYAGVRLVSALLRNPFRQTLPDVWRAVVSTDCARVASFFGLYPSIYHMMVDVLRAVRTQKDGWTYGISGAVAGLSIAILDESRRKTVTFFTVARALGALVSTLVARGHLGTLPFLEVWVFCACVSVIVYCTALKPQYLTPGYYRSIVKWSRDYSDEKLEKLFRVQGDRFLTCEEAGLHEGPCVRQRFEDCLRSLPGFAKLYLPIHLTPVLLFKRKVLKERPWYVLRSLAKNMVISTAFLGVMCSLAKLTICVLRDLAHLPPPLPSYIPAVAGAVCGLALILERFSRRKELSLFVLPHTFNILYIALKRSRFASSLKVPHGFTLAFALSMSSIMHAFEREPDSLTILIQGILRFFVGCSSNTTKATMTTSRKTDKLG</sequence>
<feature type="transmembrane region" description="Helical" evidence="1">
    <location>
        <begin position="193"/>
        <end position="210"/>
    </location>
</feature>